<evidence type="ECO:0000256" key="3">
    <source>
        <dbReference type="ARBA" id="ARBA00022723"/>
    </source>
</evidence>
<dbReference type="RefSeq" id="WP_061857863.1">
    <property type="nucleotide sequence ID" value="NZ_LTBB01000004.1"/>
</dbReference>
<dbReference type="Gene3D" id="3.30.1490.190">
    <property type="match status" value="1"/>
</dbReference>
<evidence type="ECO:0000256" key="7">
    <source>
        <dbReference type="ARBA" id="ARBA00023163"/>
    </source>
</evidence>
<evidence type="ECO:0000256" key="8">
    <source>
        <dbReference type="PIRSR" id="PIRSR602481-1"/>
    </source>
</evidence>
<dbReference type="PANTHER" id="PTHR33202">
    <property type="entry name" value="ZINC UPTAKE REGULATION PROTEIN"/>
    <property type="match status" value="1"/>
</dbReference>
<accession>A0A151ANQ1</accession>
<feature type="binding site" evidence="8">
    <location>
        <position position="131"/>
    </location>
    <ligand>
        <name>Zn(2+)</name>
        <dbReference type="ChEBI" id="CHEBI:29105"/>
    </ligand>
</feature>
<organism evidence="9 10">
    <name type="scientific">Clostridium colicanis DSM 13634</name>
    <dbReference type="NCBI Taxonomy" id="1121305"/>
    <lineage>
        <taxon>Bacteria</taxon>
        <taxon>Bacillati</taxon>
        <taxon>Bacillota</taxon>
        <taxon>Clostridia</taxon>
        <taxon>Eubacteriales</taxon>
        <taxon>Clostridiaceae</taxon>
        <taxon>Clostridium</taxon>
    </lineage>
</organism>
<protein>
    <submittedName>
        <fullName evidence="9">Transcriptional regulator PerR</fullName>
    </submittedName>
</protein>
<evidence type="ECO:0000313" key="9">
    <source>
        <dbReference type="EMBL" id="KYH29235.1"/>
    </source>
</evidence>
<dbReference type="GO" id="GO:1900376">
    <property type="term" value="P:regulation of secondary metabolite biosynthetic process"/>
    <property type="evidence" value="ECO:0007669"/>
    <property type="project" value="TreeGrafter"/>
</dbReference>
<keyword evidence="3 8" id="KW-0479">Metal-binding</keyword>
<comment type="caution">
    <text evidence="9">The sequence shown here is derived from an EMBL/GenBank/DDBJ whole genome shotgun (WGS) entry which is preliminary data.</text>
</comment>
<dbReference type="FunFam" id="1.10.10.10:FF:000051">
    <property type="entry name" value="Fur family transcriptional regulator"/>
    <property type="match status" value="1"/>
</dbReference>
<evidence type="ECO:0000256" key="4">
    <source>
        <dbReference type="ARBA" id="ARBA00022833"/>
    </source>
</evidence>
<dbReference type="Gene3D" id="1.10.10.10">
    <property type="entry name" value="Winged helix-like DNA-binding domain superfamily/Winged helix DNA-binding domain"/>
    <property type="match status" value="1"/>
</dbReference>
<evidence type="ECO:0000313" key="10">
    <source>
        <dbReference type="Proteomes" id="UP000075374"/>
    </source>
</evidence>
<keyword evidence="2" id="KW-0678">Repressor</keyword>
<comment type="similarity">
    <text evidence="1">Belongs to the Fur family.</text>
</comment>
<evidence type="ECO:0000256" key="1">
    <source>
        <dbReference type="ARBA" id="ARBA00007957"/>
    </source>
</evidence>
<dbReference type="Pfam" id="PF01475">
    <property type="entry name" value="FUR"/>
    <property type="match status" value="1"/>
</dbReference>
<keyword evidence="6" id="KW-0238">DNA-binding</keyword>
<dbReference type="PATRIC" id="fig|1121305.3.peg.981"/>
<keyword evidence="5" id="KW-0805">Transcription regulation</keyword>
<evidence type="ECO:0000256" key="2">
    <source>
        <dbReference type="ARBA" id="ARBA00022491"/>
    </source>
</evidence>
<dbReference type="InterPro" id="IPR043135">
    <property type="entry name" value="Fur_C"/>
</dbReference>
<sequence length="138" mass="15879">MDNITAIFKENKLKLTPQRIAVYMYLRSTSEHPSAETIYKALHKDYPTMSLATVYKALKTLVEVNLVRELNVGEGNFRYDANVSPHPHIQCMCCGKVDDIEGLLLDDLNDRVKNHTDYEVISNKVYFYGMCPECKDKK</sequence>
<keyword evidence="10" id="KW-1185">Reference proteome</keyword>
<feature type="binding site" evidence="8">
    <location>
        <position position="91"/>
    </location>
    <ligand>
        <name>Zn(2+)</name>
        <dbReference type="ChEBI" id="CHEBI:29105"/>
    </ligand>
</feature>
<evidence type="ECO:0000256" key="6">
    <source>
        <dbReference type="ARBA" id="ARBA00023125"/>
    </source>
</evidence>
<keyword evidence="4 8" id="KW-0862">Zinc</keyword>
<dbReference type="InterPro" id="IPR036390">
    <property type="entry name" value="WH_DNA-bd_sf"/>
</dbReference>
<dbReference type="InterPro" id="IPR002481">
    <property type="entry name" value="FUR"/>
</dbReference>
<evidence type="ECO:0000256" key="5">
    <source>
        <dbReference type="ARBA" id="ARBA00023015"/>
    </source>
</evidence>
<keyword evidence="7" id="KW-0804">Transcription</keyword>
<name>A0A151ANQ1_9CLOT</name>
<dbReference type="AlphaFoldDB" id="A0A151ANQ1"/>
<dbReference type="InterPro" id="IPR036388">
    <property type="entry name" value="WH-like_DNA-bd_sf"/>
</dbReference>
<dbReference type="Proteomes" id="UP000075374">
    <property type="component" value="Unassembled WGS sequence"/>
</dbReference>
<dbReference type="EMBL" id="LTBB01000004">
    <property type="protein sequence ID" value="KYH29235.1"/>
    <property type="molecule type" value="Genomic_DNA"/>
</dbReference>
<dbReference type="GO" id="GO:0045892">
    <property type="term" value="P:negative regulation of DNA-templated transcription"/>
    <property type="evidence" value="ECO:0007669"/>
    <property type="project" value="TreeGrafter"/>
</dbReference>
<proteinExistence type="inferred from homology"/>
<reference evidence="9 10" key="1">
    <citation type="submission" date="2016-02" db="EMBL/GenBank/DDBJ databases">
        <title>Genome sequence of Clostridium colicanis DSM 13634.</title>
        <authorList>
            <person name="Poehlein A."/>
            <person name="Daniel R."/>
        </authorList>
    </citation>
    <scope>NUCLEOTIDE SEQUENCE [LARGE SCALE GENOMIC DNA]</scope>
    <source>
        <strain evidence="9 10">DSM 13634</strain>
    </source>
</reference>
<dbReference type="PANTHER" id="PTHR33202:SF8">
    <property type="entry name" value="PEROXIDE-RESPONSIVE REPRESSOR PERR"/>
    <property type="match status" value="1"/>
</dbReference>
<feature type="binding site" evidence="8">
    <location>
        <position position="134"/>
    </location>
    <ligand>
        <name>Zn(2+)</name>
        <dbReference type="ChEBI" id="CHEBI:29105"/>
    </ligand>
</feature>
<feature type="binding site" evidence="8">
    <location>
        <position position="94"/>
    </location>
    <ligand>
        <name>Zn(2+)</name>
        <dbReference type="ChEBI" id="CHEBI:29105"/>
    </ligand>
</feature>
<dbReference type="GO" id="GO:0003700">
    <property type="term" value="F:DNA-binding transcription factor activity"/>
    <property type="evidence" value="ECO:0007669"/>
    <property type="project" value="InterPro"/>
</dbReference>
<dbReference type="SUPFAM" id="SSF46785">
    <property type="entry name" value="Winged helix' DNA-binding domain"/>
    <property type="match status" value="1"/>
</dbReference>
<dbReference type="GO" id="GO:0008270">
    <property type="term" value="F:zinc ion binding"/>
    <property type="evidence" value="ECO:0007669"/>
    <property type="project" value="TreeGrafter"/>
</dbReference>
<dbReference type="CDD" id="cd07153">
    <property type="entry name" value="Fur_like"/>
    <property type="match status" value="1"/>
</dbReference>
<dbReference type="GO" id="GO:0000976">
    <property type="term" value="F:transcription cis-regulatory region binding"/>
    <property type="evidence" value="ECO:0007669"/>
    <property type="project" value="TreeGrafter"/>
</dbReference>
<gene>
    <name evidence="9" type="primary">perR</name>
    <name evidence="9" type="ORF">CLCOL_09680</name>
</gene>
<comment type="cofactor">
    <cofactor evidence="8">
        <name>Zn(2+)</name>
        <dbReference type="ChEBI" id="CHEBI:29105"/>
    </cofactor>
    <text evidence="8">Binds 1 zinc ion per subunit.</text>
</comment>
<dbReference type="STRING" id="1121305.CLCOL_09680"/>